<dbReference type="RefSeq" id="WP_203809637.1">
    <property type="nucleotide sequence ID" value="NZ_BAAAQE010000105.1"/>
</dbReference>
<evidence type="ECO:0000313" key="2">
    <source>
        <dbReference type="Proteomes" id="UP000612282"/>
    </source>
</evidence>
<name>A0ABQ3XSR5_9ACTN</name>
<proteinExistence type="predicted"/>
<gene>
    <name evidence="1" type="ORF">Aco03nite_099590</name>
</gene>
<comment type="caution">
    <text evidence="1">The sequence shown here is derived from an EMBL/GenBank/DDBJ whole genome shotgun (WGS) entry which is preliminary data.</text>
</comment>
<dbReference type="Proteomes" id="UP000612282">
    <property type="component" value="Unassembled WGS sequence"/>
</dbReference>
<keyword evidence="2" id="KW-1185">Reference proteome</keyword>
<evidence type="ECO:0008006" key="3">
    <source>
        <dbReference type="Google" id="ProtNLM"/>
    </source>
</evidence>
<dbReference type="Pfam" id="PF04237">
    <property type="entry name" value="YjbR"/>
    <property type="match status" value="1"/>
</dbReference>
<dbReference type="SUPFAM" id="SSF142906">
    <property type="entry name" value="YjbR-like"/>
    <property type="match status" value="1"/>
</dbReference>
<dbReference type="InterPro" id="IPR058532">
    <property type="entry name" value="YjbR/MT2646/Rv2570-like"/>
</dbReference>
<organism evidence="1 2">
    <name type="scientific">Actinoplanes couchii</name>
    <dbReference type="NCBI Taxonomy" id="403638"/>
    <lineage>
        <taxon>Bacteria</taxon>
        <taxon>Bacillati</taxon>
        <taxon>Actinomycetota</taxon>
        <taxon>Actinomycetes</taxon>
        <taxon>Micromonosporales</taxon>
        <taxon>Micromonosporaceae</taxon>
        <taxon>Actinoplanes</taxon>
    </lineage>
</organism>
<accession>A0ABQ3XSR5</accession>
<evidence type="ECO:0000313" key="1">
    <source>
        <dbReference type="EMBL" id="GID61555.1"/>
    </source>
</evidence>
<sequence length="139" mass="15735">MASPGDVPPEILNRLRPICRQLPESYEEPAWIGVRWRIRQRTFAHVYIPDANRFEVYGPYVVAGHPPVVMTFRVDIDDLLGLISDGFPYFRADWGQNVAAAVLGEHTDWTELTELITDSYLGMAPKFLAARVVPPPSQK</sequence>
<dbReference type="InterPro" id="IPR038056">
    <property type="entry name" value="YjbR-like_sf"/>
</dbReference>
<reference evidence="1 2" key="1">
    <citation type="submission" date="2021-01" db="EMBL/GenBank/DDBJ databases">
        <title>Whole genome shotgun sequence of Actinoplanes couchii NBRC 106145.</title>
        <authorList>
            <person name="Komaki H."/>
            <person name="Tamura T."/>
        </authorList>
    </citation>
    <scope>NUCLEOTIDE SEQUENCE [LARGE SCALE GENOMIC DNA]</scope>
    <source>
        <strain evidence="1 2">NBRC 106145</strain>
    </source>
</reference>
<dbReference type="EMBL" id="BOMG01000129">
    <property type="protein sequence ID" value="GID61555.1"/>
    <property type="molecule type" value="Genomic_DNA"/>
</dbReference>
<protein>
    <recommendedName>
        <fullName evidence="3">YjbR protein</fullName>
    </recommendedName>
</protein>